<evidence type="ECO:0000313" key="2">
    <source>
        <dbReference type="EMBL" id="GLV68944.1"/>
    </source>
</evidence>
<dbReference type="EMBL" id="BRLF01000002">
    <property type="protein sequence ID" value="GKX46283.1"/>
    <property type="molecule type" value="Genomic_DNA"/>
</dbReference>
<evidence type="ECO:0000313" key="1">
    <source>
        <dbReference type="EMBL" id="GKX46283.1"/>
    </source>
</evidence>
<protein>
    <submittedName>
        <fullName evidence="2">Uncharacterized protein</fullName>
    </submittedName>
</protein>
<proteinExistence type="predicted"/>
<name>A0AAI9PCZ9_PECCC</name>
<sequence>MMLIPDITKRGDVFRPIHCEALKGDGFHFGGKLFAHTLAFADSTHTAYELPYSPLLTEG</sequence>
<dbReference type="Proteomes" id="UP001165145">
    <property type="component" value="Unassembled WGS sequence"/>
</dbReference>
<accession>A0AAI9PCZ9</accession>
<evidence type="ECO:0000313" key="4">
    <source>
        <dbReference type="Proteomes" id="UP001165145"/>
    </source>
</evidence>
<dbReference type="Proteomes" id="UP001058167">
    <property type="component" value="Unassembled WGS sequence"/>
</dbReference>
<gene>
    <name evidence="2" type="ORF">Pcaca03_13880</name>
    <name evidence="1" type="ORF">SOASR016_10350</name>
</gene>
<reference evidence="2" key="2">
    <citation type="submission" date="2023-02" db="EMBL/GenBank/DDBJ databases">
        <title>Pectobacterium carotovorum subsp. carotovorum NBRC 12380.</title>
        <authorList>
            <person name="Ichikawa N."/>
            <person name="Sato H."/>
            <person name="Tonouchi N."/>
        </authorList>
    </citation>
    <scope>NUCLEOTIDE SEQUENCE</scope>
    <source>
        <strain evidence="2">NBRC 12380</strain>
    </source>
</reference>
<dbReference type="EMBL" id="BSRL01000002">
    <property type="protein sequence ID" value="GLV68944.1"/>
    <property type="molecule type" value="Genomic_DNA"/>
</dbReference>
<dbReference type="AlphaFoldDB" id="A0AAI9PCZ9"/>
<evidence type="ECO:0000313" key="3">
    <source>
        <dbReference type="Proteomes" id="UP001058167"/>
    </source>
</evidence>
<keyword evidence="3" id="KW-1185">Reference proteome</keyword>
<organism evidence="2 4">
    <name type="scientific">Pectobacterium carotovorum subsp. carotovorum</name>
    <name type="common">Erwinia carotovora subsp. carotovora</name>
    <dbReference type="NCBI Taxonomy" id="555"/>
    <lineage>
        <taxon>Bacteria</taxon>
        <taxon>Pseudomonadati</taxon>
        <taxon>Pseudomonadota</taxon>
        <taxon>Gammaproteobacteria</taxon>
        <taxon>Enterobacterales</taxon>
        <taxon>Pectobacteriaceae</taxon>
        <taxon>Pectobacterium</taxon>
    </lineage>
</organism>
<reference evidence="1" key="1">
    <citation type="submission" date="2022-06" db="EMBL/GenBank/DDBJ databases">
        <title>Draft genome sequences of Pectobacterium carotovorum subsp. carotovorum str. NBRC12380.</title>
        <authorList>
            <person name="Wakabayashi Y."/>
            <person name="Kojima K."/>
        </authorList>
    </citation>
    <scope>NUCLEOTIDE SEQUENCE</scope>
    <source>
        <strain evidence="1">NBRC 12380</strain>
    </source>
</reference>
<comment type="caution">
    <text evidence="2">The sequence shown here is derived from an EMBL/GenBank/DDBJ whole genome shotgun (WGS) entry which is preliminary data.</text>
</comment>